<keyword evidence="3" id="KW-1185">Reference proteome</keyword>
<feature type="region of interest" description="Disordered" evidence="1">
    <location>
        <begin position="1"/>
        <end position="43"/>
    </location>
</feature>
<gene>
    <name evidence="2" type="ORF">SOP97_05075</name>
</gene>
<dbReference type="EMBL" id="JAYEET010000013">
    <property type="protein sequence ID" value="MEA1605191.1"/>
    <property type="molecule type" value="Genomic_DNA"/>
</dbReference>
<evidence type="ECO:0000313" key="3">
    <source>
        <dbReference type="Proteomes" id="UP001292571"/>
    </source>
</evidence>
<reference evidence="2 3" key="1">
    <citation type="submission" date="2023-12" db="EMBL/GenBank/DDBJ databases">
        <title>Pseudomonas sp. T5W1.</title>
        <authorList>
            <person name="Maltman C."/>
        </authorList>
    </citation>
    <scope>NUCLEOTIDE SEQUENCE [LARGE SCALE GENOMIC DNA]</scope>
    <source>
        <strain evidence="2 3">T5W1</strain>
    </source>
</reference>
<protein>
    <submittedName>
        <fullName evidence="2">Uncharacterized protein</fullName>
    </submittedName>
</protein>
<accession>A0ABU5P6D5</accession>
<proteinExistence type="predicted"/>
<dbReference type="Proteomes" id="UP001292571">
    <property type="component" value="Unassembled WGS sequence"/>
</dbReference>
<evidence type="ECO:0000256" key="1">
    <source>
        <dbReference type="SAM" id="MobiDB-lite"/>
    </source>
</evidence>
<dbReference type="RefSeq" id="WP_274086853.1">
    <property type="nucleotide sequence ID" value="NZ_JAYEET010000013.1"/>
</dbReference>
<organism evidence="2 3">
    <name type="scientific">Pseudomonas spirodelae</name>
    <dbReference type="NCBI Taxonomy" id="3101751"/>
    <lineage>
        <taxon>Bacteria</taxon>
        <taxon>Pseudomonadati</taxon>
        <taxon>Pseudomonadota</taxon>
        <taxon>Gammaproteobacteria</taxon>
        <taxon>Pseudomonadales</taxon>
        <taxon>Pseudomonadaceae</taxon>
        <taxon>Pseudomonas</taxon>
    </lineage>
</organism>
<sequence>MSKGMDSKKQAKKKPLKTASEKRMDKKGKHGAKTLLGSHAATP</sequence>
<evidence type="ECO:0000313" key="2">
    <source>
        <dbReference type="EMBL" id="MEA1605191.1"/>
    </source>
</evidence>
<comment type="caution">
    <text evidence="2">The sequence shown here is derived from an EMBL/GenBank/DDBJ whole genome shotgun (WGS) entry which is preliminary data.</text>
</comment>
<name>A0ABU5P6D5_9PSED</name>